<dbReference type="Proteomes" id="UP001196413">
    <property type="component" value="Unassembled WGS sequence"/>
</dbReference>
<organism evidence="6 7">
    <name type="scientific">Parelaphostrongylus tenuis</name>
    <name type="common">Meningeal worm</name>
    <dbReference type="NCBI Taxonomy" id="148309"/>
    <lineage>
        <taxon>Eukaryota</taxon>
        <taxon>Metazoa</taxon>
        <taxon>Ecdysozoa</taxon>
        <taxon>Nematoda</taxon>
        <taxon>Chromadorea</taxon>
        <taxon>Rhabditida</taxon>
        <taxon>Rhabditina</taxon>
        <taxon>Rhabditomorpha</taxon>
        <taxon>Strongyloidea</taxon>
        <taxon>Metastrongylidae</taxon>
        <taxon>Parelaphostrongylus</taxon>
    </lineage>
</organism>
<gene>
    <name evidence="6" type="ORF">KIN20_035211</name>
</gene>
<keyword evidence="2" id="KW-1015">Disulfide bond</keyword>
<dbReference type="Gene3D" id="3.15.10.10">
    <property type="entry name" value="Bactericidal permeability-increasing protein, domain 1"/>
    <property type="match status" value="1"/>
</dbReference>
<proteinExistence type="inferred from homology"/>
<keyword evidence="3" id="KW-0732">Signal</keyword>
<name>A0AAD5RBF7_PARTN</name>
<dbReference type="InterPro" id="IPR001124">
    <property type="entry name" value="Lipid-bd_serum_glycop_C"/>
</dbReference>
<feature type="signal peptide" evidence="3">
    <location>
        <begin position="1"/>
        <end position="17"/>
    </location>
</feature>
<evidence type="ECO:0008006" key="8">
    <source>
        <dbReference type="Google" id="ProtNLM"/>
    </source>
</evidence>
<keyword evidence="7" id="KW-1185">Reference proteome</keyword>
<dbReference type="InterPro" id="IPR032942">
    <property type="entry name" value="BPI/LBP/Plunc"/>
</dbReference>
<dbReference type="SMART" id="SM00329">
    <property type="entry name" value="BPI2"/>
    <property type="match status" value="1"/>
</dbReference>
<dbReference type="Pfam" id="PF01273">
    <property type="entry name" value="LBP_BPI_CETP"/>
    <property type="match status" value="1"/>
</dbReference>
<evidence type="ECO:0000256" key="1">
    <source>
        <dbReference type="ARBA" id="ARBA00007292"/>
    </source>
</evidence>
<dbReference type="InterPro" id="IPR017942">
    <property type="entry name" value="Lipid-bd_serum_glycop_N"/>
</dbReference>
<evidence type="ECO:0000313" key="7">
    <source>
        <dbReference type="Proteomes" id="UP001196413"/>
    </source>
</evidence>
<sequence>MSAYCPLLILLVANANAVGPPPIANLKARINLAAFNFFSKTARHVVDIEVPKIELPVISCDITGGPGHGTVTAYNLKITKFHSPKFNFLLSDDGLSWSSSEGAIKIGGFWKADYTFLIPFYESGWVEALASDIHVNVAARVVAISDRPQIILGDCTADVTHFNIEIGGGVLPWLVNLFQALISMEIKKVIHNQACETARSILVDKFNDFLLSLPLHLPVGRGFYVDYALERNPVYTSSFLEGVATAEVLYGSQSCTPATIDKWSEEGLVPRMVVMWMSESVPNCLLSTAHKGKLLQFTVTKDVPKIAPYLRTSCSLLSLCIGRFFSKLSREYPRQYIDLHFRTFDSPEVIMANGVANASATFAVDFYIHPEKLHQVSLARIILRMSSSVIPQIQENKFVGKLNGSEIEVREDFSHIGEMSKTFLAMFKEVFAMTAHVMMQAILHTGVPIPIFDNITISNSSELRVFKKYIRLDADFEFE</sequence>
<evidence type="ECO:0000259" key="5">
    <source>
        <dbReference type="SMART" id="SM00329"/>
    </source>
</evidence>
<comment type="similarity">
    <text evidence="1">Belongs to the BPI/LBP/Plunc superfamily. BPI/LBP family.</text>
</comment>
<dbReference type="PANTHER" id="PTHR10504:SF145">
    <property type="entry name" value="PROTEIN CBG15266"/>
    <property type="match status" value="1"/>
</dbReference>
<evidence type="ECO:0000259" key="4">
    <source>
        <dbReference type="SMART" id="SM00328"/>
    </source>
</evidence>
<dbReference type="Gene3D" id="3.15.20.10">
    <property type="entry name" value="Bactericidal permeability-increasing protein, domain 2"/>
    <property type="match status" value="1"/>
</dbReference>
<dbReference type="GO" id="GO:0005615">
    <property type="term" value="C:extracellular space"/>
    <property type="evidence" value="ECO:0007669"/>
    <property type="project" value="TreeGrafter"/>
</dbReference>
<feature type="chain" id="PRO_5042186866" description="Lipid-binding serum glycoprotein C-terminal domain-containing protein" evidence="3">
    <location>
        <begin position="18"/>
        <end position="479"/>
    </location>
</feature>
<dbReference type="EMBL" id="JAHQIW010007200">
    <property type="protein sequence ID" value="KAJ1372903.1"/>
    <property type="molecule type" value="Genomic_DNA"/>
</dbReference>
<dbReference type="GO" id="GO:0008289">
    <property type="term" value="F:lipid binding"/>
    <property type="evidence" value="ECO:0007669"/>
    <property type="project" value="InterPro"/>
</dbReference>
<dbReference type="SMART" id="SM00328">
    <property type="entry name" value="BPI1"/>
    <property type="match status" value="1"/>
</dbReference>
<dbReference type="AlphaFoldDB" id="A0AAD5RBF7"/>
<dbReference type="PANTHER" id="PTHR10504">
    <property type="entry name" value="BACTERICIDAL PERMEABILITY-INCREASING BPI PROTEIN-RELATED"/>
    <property type="match status" value="1"/>
</dbReference>
<protein>
    <recommendedName>
        <fullName evidence="8">Lipid-binding serum glycoprotein C-terminal domain-containing protein</fullName>
    </recommendedName>
</protein>
<feature type="domain" description="Lipid-binding serum glycoprotein C-terminal" evidence="5">
    <location>
        <begin position="267"/>
        <end position="474"/>
    </location>
</feature>
<evidence type="ECO:0000313" key="6">
    <source>
        <dbReference type="EMBL" id="KAJ1372903.1"/>
    </source>
</evidence>
<comment type="caution">
    <text evidence="6">The sequence shown here is derived from an EMBL/GenBank/DDBJ whole genome shotgun (WGS) entry which is preliminary data.</text>
</comment>
<accession>A0AAD5RBF7</accession>
<dbReference type="InterPro" id="IPR017943">
    <property type="entry name" value="Bactericidal_perm-incr_a/b_dom"/>
</dbReference>
<feature type="domain" description="Lipid-binding serum glycoprotein N-terminal" evidence="4">
    <location>
        <begin position="29"/>
        <end position="253"/>
    </location>
</feature>
<dbReference type="Pfam" id="PF02886">
    <property type="entry name" value="LBP_BPI_CETP_C"/>
    <property type="match status" value="1"/>
</dbReference>
<evidence type="ECO:0000256" key="3">
    <source>
        <dbReference type="SAM" id="SignalP"/>
    </source>
</evidence>
<dbReference type="SUPFAM" id="SSF55394">
    <property type="entry name" value="Bactericidal permeability-increasing protein, BPI"/>
    <property type="match status" value="2"/>
</dbReference>
<reference evidence="6" key="1">
    <citation type="submission" date="2021-06" db="EMBL/GenBank/DDBJ databases">
        <title>Parelaphostrongylus tenuis whole genome reference sequence.</title>
        <authorList>
            <person name="Garwood T.J."/>
            <person name="Larsen P.A."/>
            <person name="Fountain-Jones N.M."/>
            <person name="Garbe J.R."/>
            <person name="Macchietto M.G."/>
            <person name="Kania S.A."/>
            <person name="Gerhold R.W."/>
            <person name="Richards J.E."/>
            <person name="Wolf T.M."/>
        </authorList>
    </citation>
    <scope>NUCLEOTIDE SEQUENCE</scope>
    <source>
        <strain evidence="6">MNPRO001-30</strain>
        <tissue evidence="6">Meninges</tissue>
    </source>
</reference>
<evidence type="ECO:0000256" key="2">
    <source>
        <dbReference type="ARBA" id="ARBA00023157"/>
    </source>
</evidence>